<feature type="region of interest" description="Disordered" evidence="1">
    <location>
        <begin position="232"/>
        <end position="268"/>
    </location>
</feature>
<gene>
    <name evidence="2" type="ORF">ACS15_3795</name>
</gene>
<name>A0AAC9BF27_9RALS</name>
<feature type="compositionally biased region" description="Basic and acidic residues" evidence="1">
    <location>
        <begin position="249"/>
        <end position="268"/>
    </location>
</feature>
<protein>
    <submittedName>
        <fullName evidence="2">Uncharacterized protein</fullName>
    </submittedName>
</protein>
<evidence type="ECO:0000313" key="2">
    <source>
        <dbReference type="EMBL" id="ANH71313.1"/>
    </source>
</evidence>
<organism evidence="2 3">
    <name type="scientific">Ralstonia insidiosa</name>
    <dbReference type="NCBI Taxonomy" id="190721"/>
    <lineage>
        <taxon>Bacteria</taxon>
        <taxon>Pseudomonadati</taxon>
        <taxon>Pseudomonadota</taxon>
        <taxon>Betaproteobacteria</taxon>
        <taxon>Burkholderiales</taxon>
        <taxon>Burkholderiaceae</taxon>
        <taxon>Ralstonia</taxon>
    </lineage>
</organism>
<evidence type="ECO:0000313" key="3">
    <source>
        <dbReference type="Proteomes" id="UP000077927"/>
    </source>
</evidence>
<dbReference type="Proteomes" id="UP000077927">
    <property type="component" value="Chromosome 1"/>
</dbReference>
<accession>A0AAC9BF27</accession>
<reference evidence="2 3" key="1">
    <citation type="submission" date="2015-09" db="EMBL/GenBank/DDBJ databases">
        <authorList>
            <person name="Xu Y."/>
            <person name="Nagy A."/>
            <person name="Liu N.T."/>
            <person name="Nou X."/>
        </authorList>
    </citation>
    <scope>NUCLEOTIDE SEQUENCE [LARGE SCALE GENOMIC DNA]</scope>
    <source>
        <strain evidence="2 3">FC1138</strain>
    </source>
</reference>
<dbReference type="AlphaFoldDB" id="A0AAC9BF27"/>
<evidence type="ECO:0000256" key="1">
    <source>
        <dbReference type="SAM" id="MobiDB-lite"/>
    </source>
</evidence>
<sequence length="268" mass="29515">MRRRRLSTAIEREAMKLNRMRWMLASLMAALGVMVVAGCAQQPVALDKRADSAQLGTQWGEGIESRLQTVDLRRVSSEPVTQHTLSYSEASGEGRAVREIMLAKGRIGLTVLRDGNEPWSIYQDGTNGHLKGKKGERYVLQYQNYSKQTIYEIVTTVDGLDVMNGRAGSIRNNGYVLKPGETLQVEGFRKSRKEVAAFRFAEVDDAYAANSKNGAASNVGVIGTAVFELYDPNKKNKPSPAEGPNAFPGDDKSGDDHRFASPPEYRKG</sequence>
<proteinExistence type="predicted"/>
<dbReference type="EMBL" id="CP012605">
    <property type="protein sequence ID" value="ANH71313.1"/>
    <property type="molecule type" value="Genomic_DNA"/>
</dbReference>
<dbReference type="KEGG" id="rin:ACS15_3795"/>